<dbReference type="EMBL" id="JAVRRD010000026">
    <property type="protein sequence ID" value="KAK5047374.1"/>
    <property type="molecule type" value="Genomic_DNA"/>
</dbReference>
<dbReference type="AlphaFoldDB" id="A0AAV9N3N2"/>
<dbReference type="GeneID" id="89975066"/>
<dbReference type="InterPro" id="IPR003500">
    <property type="entry name" value="RpiB_LacA_LacB"/>
</dbReference>
<dbReference type="Gene3D" id="3.40.1400.10">
    <property type="entry name" value="Sugar-phosphate isomerase, RpiB/LacA/LacB"/>
    <property type="match status" value="1"/>
</dbReference>
<evidence type="ECO:0008006" key="5">
    <source>
        <dbReference type="Google" id="ProtNLM"/>
    </source>
</evidence>
<comment type="similarity">
    <text evidence="1">Belongs to the LacAB/RpiB family.</text>
</comment>
<keyword evidence="2" id="KW-0413">Isomerase</keyword>
<name>A0AAV9N3N2_9EURO</name>
<dbReference type="Proteomes" id="UP001358417">
    <property type="component" value="Unassembled WGS sequence"/>
</dbReference>
<dbReference type="InterPro" id="IPR051812">
    <property type="entry name" value="SPI_LacAB/RpiB"/>
</dbReference>
<dbReference type="NCBIfam" id="TIGR02133">
    <property type="entry name" value="RPI_actino"/>
    <property type="match status" value="1"/>
</dbReference>
<organism evidence="3 4">
    <name type="scientific">Exophiala bonariae</name>
    <dbReference type="NCBI Taxonomy" id="1690606"/>
    <lineage>
        <taxon>Eukaryota</taxon>
        <taxon>Fungi</taxon>
        <taxon>Dikarya</taxon>
        <taxon>Ascomycota</taxon>
        <taxon>Pezizomycotina</taxon>
        <taxon>Eurotiomycetes</taxon>
        <taxon>Chaetothyriomycetidae</taxon>
        <taxon>Chaetothyriales</taxon>
        <taxon>Herpotrichiellaceae</taxon>
        <taxon>Exophiala</taxon>
    </lineage>
</organism>
<protein>
    <recommendedName>
        <fullName evidence="5">Ribose 5-phosphate isomerase</fullName>
    </recommendedName>
</protein>
<dbReference type="NCBIfam" id="NF004051">
    <property type="entry name" value="PRK05571.1"/>
    <property type="match status" value="1"/>
</dbReference>
<gene>
    <name evidence="3" type="ORF">LTR84_006897</name>
</gene>
<dbReference type="GO" id="GO:0005975">
    <property type="term" value="P:carbohydrate metabolic process"/>
    <property type="evidence" value="ECO:0007669"/>
    <property type="project" value="InterPro"/>
</dbReference>
<dbReference type="InterPro" id="IPR036569">
    <property type="entry name" value="RpiB_LacA_LacB_sf"/>
</dbReference>
<dbReference type="FunFam" id="3.40.1400.10:FF:000004">
    <property type="entry name" value="Ribose 5-phosphate isomerase"/>
    <property type="match status" value="1"/>
</dbReference>
<dbReference type="GO" id="GO:0016853">
    <property type="term" value="F:isomerase activity"/>
    <property type="evidence" value="ECO:0007669"/>
    <property type="project" value="UniProtKB-KW"/>
</dbReference>
<dbReference type="InterPro" id="IPR011860">
    <property type="entry name" value="Rib-5-P_Isoase_Actino"/>
</dbReference>
<proteinExistence type="inferred from homology"/>
<dbReference type="PANTHER" id="PTHR43732:SF1">
    <property type="entry name" value="RIBOSE 5-PHOSPHATE ISOMERASE"/>
    <property type="match status" value="1"/>
</dbReference>
<dbReference type="SUPFAM" id="SSF89623">
    <property type="entry name" value="Ribose/Galactose isomerase RpiB/AlsB"/>
    <property type="match status" value="1"/>
</dbReference>
<evidence type="ECO:0000313" key="4">
    <source>
        <dbReference type="Proteomes" id="UP001358417"/>
    </source>
</evidence>
<sequence>MASQQKTPLRIVVGSDNAGHAYKTALKEVLHKHAGVTQVLDVGVVDADDSTAYPHLAVDAAKKIKSGEADRALLICGTGLGVAISANKVAGIRAVTAHDPYSVERSVLSNNAQVLCMGQRVIGLELAKKLVDDWVELRFDTSSASADKVADIEKYEEKFGDL</sequence>
<dbReference type="PANTHER" id="PTHR43732">
    <property type="entry name" value="RIBOSE 5-PHOSPHATE ISOMERASE-RELATED"/>
    <property type="match status" value="1"/>
</dbReference>
<dbReference type="PIRSF" id="PIRSF005384">
    <property type="entry name" value="RpiB_LacA_B"/>
    <property type="match status" value="1"/>
</dbReference>
<evidence type="ECO:0000256" key="1">
    <source>
        <dbReference type="ARBA" id="ARBA00008754"/>
    </source>
</evidence>
<dbReference type="RefSeq" id="XP_064702936.1">
    <property type="nucleotide sequence ID" value="XM_064850454.1"/>
</dbReference>
<keyword evidence="4" id="KW-1185">Reference proteome</keyword>
<dbReference type="NCBIfam" id="TIGR00689">
    <property type="entry name" value="rpiB_lacA_lacB"/>
    <property type="match status" value="1"/>
</dbReference>
<evidence type="ECO:0000256" key="2">
    <source>
        <dbReference type="ARBA" id="ARBA00023235"/>
    </source>
</evidence>
<evidence type="ECO:0000313" key="3">
    <source>
        <dbReference type="EMBL" id="KAK5047374.1"/>
    </source>
</evidence>
<reference evidence="3 4" key="1">
    <citation type="submission" date="2023-08" db="EMBL/GenBank/DDBJ databases">
        <title>Black Yeasts Isolated from many extreme environments.</title>
        <authorList>
            <person name="Coleine C."/>
            <person name="Stajich J.E."/>
            <person name="Selbmann L."/>
        </authorList>
    </citation>
    <scope>NUCLEOTIDE SEQUENCE [LARGE SCALE GENOMIC DNA]</scope>
    <source>
        <strain evidence="3 4">CCFEE 5792</strain>
    </source>
</reference>
<dbReference type="Pfam" id="PF02502">
    <property type="entry name" value="LacAB_rpiB"/>
    <property type="match status" value="1"/>
</dbReference>
<accession>A0AAV9N3N2</accession>
<comment type="caution">
    <text evidence="3">The sequence shown here is derived from an EMBL/GenBank/DDBJ whole genome shotgun (WGS) entry which is preliminary data.</text>
</comment>